<evidence type="ECO:0000256" key="1">
    <source>
        <dbReference type="SAM" id="Phobius"/>
    </source>
</evidence>
<evidence type="ECO:0000313" key="2">
    <source>
        <dbReference type="EMBL" id="MBX55409.1"/>
    </source>
</evidence>
<organism evidence="2">
    <name type="scientific">Rhizophora mucronata</name>
    <name type="common">Asiatic mangrove</name>
    <dbReference type="NCBI Taxonomy" id="61149"/>
    <lineage>
        <taxon>Eukaryota</taxon>
        <taxon>Viridiplantae</taxon>
        <taxon>Streptophyta</taxon>
        <taxon>Embryophyta</taxon>
        <taxon>Tracheophyta</taxon>
        <taxon>Spermatophyta</taxon>
        <taxon>Magnoliopsida</taxon>
        <taxon>eudicotyledons</taxon>
        <taxon>Gunneridae</taxon>
        <taxon>Pentapetalae</taxon>
        <taxon>rosids</taxon>
        <taxon>fabids</taxon>
        <taxon>Malpighiales</taxon>
        <taxon>Rhizophoraceae</taxon>
        <taxon>Rhizophora</taxon>
    </lineage>
</organism>
<sequence>MHGIVIYSKVVLVYEEFRQFSLLVNLFLLRGFFSFLYFFTNHLPIPQNQKSIRLPVVQILELVFISNKNIAVCL</sequence>
<accession>A0A2P2PLB7</accession>
<keyword evidence="1" id="KW-0812">Transmembrane</keyword>
<keyword evidence="1" id="KW-0472">Membrane</keyword>
<reference evidence="2" key="1">
    <citation type="submission" date="2018-02" db="EMBL/GenBank/DDBJ databases">
        <title>Rhizophora mucronata_Transcriptome.</title>
        <authorList>
            <person name="Meera S.P."/>
            <person name="Sreeshan A."/>
            <person name="Augustine A."/>
        </authorList>
    </citation>
    <scope>NUCLEOTIDE SEQUENCE</scope>
    <source>
        <tissue evidence="2">Leaf</tissue>
    </source>
</reference>
<proteinExistence type="predicted"/>
<feature type="transmembrane region" description="Helical" evidence="1">
    <location>
        <begin position="20"/>
        <end position="40"/>
    </location>
</feature>
<dbReference type="AlphaFoldDB" id="A0A2P2PLB7"/>
<name>A0A2P2PLB7_RHIMU</name>
<keyword evidence="1" id="KW-1133">Transmembrane helix</keyword>
<protein>
    <submittedName>
        <fullName evidence="2">Uncharacterized protein</fullName>
    </submittedName>
</protein>
<dbReference type="EMBL" id="GGEC01074925">
    <property type="protein sequence ID" value="MBX55409.1"/>
    <property type="molecule type" value="Transcribed_RNA"/>
</dbReference>